<dbReference type="NCBIfam" id="TIGR00202">
    <property type="entry name" value="csrA"/>
    <property type="match status" value="1"/>
</dbReference>
<keyword evidence="2 5" id="KW-0678">Repressor</keyword>
<dbReference type="GO" id="GO:0005829">
    <property type="term" value="C:cytosol"/>
    <property type="evidence" value="ECO:0007669"/>
    <property type="project" value="TreeGrafter"/>
</dbReference>
<reference evidence="6 7" key="1">
    <citation type="journal article" date="2016" name="Front. Microbiol.">
        <title>Microevolution Analysis of Bacillus coahuilensis Unveils Differences in Phosphorus Acquisition Strategies and Their Regulation.</title>
        <authorList>
            <person name="Gomez-Lunar Z."/>
            <person name="Hernandez-Gonzalez I."/>
            <person name="Rodriguez-Torres M.D."/>
            <person name="Souza V."/>
            <person name="Olmedo-Alvarez G."/>
        </authorList>
    </citation>
    <scope>NUCLEOTIDE SEQUENCE [LARGE SCALE GENOMIC DNA]</scope>
    <source>
        <strain evidence="7">p1.1.43</strain>
    </source>
</reference>
<dbReference type="PATRIC" id="fig|1150625.3.peg.3187"/>
<dbReference type="GO" id="GO:0006402">
    <property type="term" value="P:mRNA catabolic process"/>
    <property type="evidence" value="ECO:0007669"/>
    <property type="project" value="InterPro"/>
</dbReference>
<comment type="function">
    <text evidence="5">A translational regulator that binds mRNA to regulate translation initiation and/or mRNA stability. Usually binds in the 5'-UTR at or near the Shine-Dalgarno sequence preventing ribosome-binding, thus repressing translation. Its main target seems to be the major flagellin gene, while its function is anatagonized by FliW.</text>
</comment>
<evidence type="ECO:0000256" key="5">
    <source>
        <dbReference type="HAMAP-Rule" id="MF_00167"/>
    </source>
</evidence>
<dbReference type="OrthoDB" id="9809061at2"/>
<evidence type="ECO:0000256" key="2">
    <source>
        <dbReference type="ARBA" id="ARBA00022491"/>
    </source>
</evidence>
<dbReference type="Pfam" id="PF02599">
    <property type="entry name" value="CsrA"/>
    <property type="match status" value="1"/>
</dbReference>
<dbReference type="STRING" id="1150625.Q75_15280"/>
<proteinExistence type="inferred from homology"/>
<accession>A0A147K4U8</accession>
<evidence type="ECO:0000313" key="7">
    <source>
        <dbReference type="Proteomes" id="UP000074108"/>
    </source>
</evidence>
<keyword evidence="4 5" id="KW-0694">RNA-binding</keyword>
<evidence type="ECO:0000313" key="6">
    <source>
        <dbReference type="EMBL" id="KUP04463.1"/>
    </source>
</evidence>
<comment type="subunit">
    <text evidence="5">Homodimer; the beta-strands of each monomer intercalate to form a hydrophobic core, while the alpha-helices form wings that extend away from the core.</text>
</comment>
<evidence type="ECO:0000256" key="4">
    <source>
        <dbReference type="ARBA" id="ARBA00022884"/>
    </source>
</evidence>
<organism evidence="6 7">
    <name type="scientific">Bacillus coahuilensis p1.1.43</name>
    <dbReference type="NCBI Taxonomy" id="1150625"/>
    <lineage>
        <taxon>Bacteria</taxon>
        <taxon>Bacillati</taxon>
        <taxon>Bacillota</taxon>
        <taxon>Bacilli</taxon>
        <taxon>Bacillales</taxon>
        <taxon>Bacillaceae</taxon>
        <taxon>Bacillus</taxon>
    </lineage>
</organism>
<dbReference type="PANTHER" id="PTHR34984:SF1">
    <property type="entry name" value="CARBON STORAGE REGULATOR"/>
    <property type="match status" value="1"/>
</dbReference>
<dbReference type="RefSeq" id="WP_059351851.1">
    <property type="nucleotide sequence ID" value="NZ_LDYG01000050.1"/>
</dbReference>
<dbReference type="EMBL" id="LDYG01000050">
    <property type="protein sequence ID" value="KUP04463.1"/>
    <property type="molecule type" value="Genomic_DNA"/>
</dbReference>
<keyword evidence="7" id="KW-1185">Reference proteome</keyword>
<dbReference type="GO" id="GO:0006109">
    <property type="term" value="P:regulation of carbohydrate metabolic process"/>
    <property type="evidence" value="ECO:0007669"/>
    <property type="project" value="InterPro"/>
</dbReference>
<comment type="caution">
    <text evidence="6">The sequence shown here is derived from an EMBL/GenBank/DDBJ whole genome shotgun (WGS) entry which is preliminary data.</text>
</comment>
<gene>
    <name evidence="5" type="primary">csrA</name>
    <name evidence="6" type="ORF">Q75_15280</name>
</gene>
<keyword evidence="1 5" id="KW-0963">Cytoplasm</keyword>
<dbReference type="Gene3D" id="2.60.40.4380">
    <property type="entry name" value="Translational regulator CsrA"/>
    <property type="match status" value="1"/>
</dbReference>
<dbReference type="GO" id="GO:0044781">
    <property type="term" value="P:bacterial-type flagellum organization"/>
    <property type="evidence" value="ECO:0007669"/>
    <property type="project" value="UniProtKB-KW"/>
</dbReference>
<dbReference type="GO" id="GO:0045947">
    <property type="term" value="P:negative regulation of translational initiation"/>
    <property type="evidence" value="ECO:0007669"/>
    <property type="project" value="UniProtKB-UniRule"/>
</dbReference>
<keyword evidence="3 5" id="KW-0810">Translation regulation</keyword>
<dbReference type="GO" id="GO:0048027">
    <property type="term" value="F:mRNA 5'-UTR binding"/>
    <property type="evidence" value="ECO:0007669"/>
    <property type="project" value="UniProtKB-UniRule"/>
</dbReference>
<dbReference type="Proteomes" id="UP000074108">
    <property type="component" value="Unassembled WGS sequence"/>
</dbReference>
<sequence length="75" mass="8393">MLILSRKQGEAIQIGSDVELVVVSIQGDQVKLGVNAPKHVEIHRKEIFLDIQKNNHEATKDISNLFSILSQDKKS</sequence>
<comment type="subcellular location">
    <subcellularLocation>
        <location evidence="5">Cytoplasm</location>
    </subcellularLocation>
</comment>
<protein>
    <recommendedName>
        <fullName evidence="5">Translational regulator CsrA</fullName>
    </recommendedName>
</protein>
<evidence type="ECO:0000256" key="1">
    <source>
        <dbReference type="ARBA" id="ARBA00022490"/>
    </source>
</evidence>
<name>A0A147K4U8_9BACI</name>
<dbReference type="NCBIfam" id="NF002469">
    <property type="entry name" value="PRK01712.1"/>
    <property type="match status" value="1"/>
</dbReference>
<dbReference type="PANTHER" id="PTHR34984">
    <property type="entry name" value="CARBON STORAGE REGULATOR"/>
    <property type="match status" value="1"/>
</dbReference>
<dbReference type="FunFam" id="2.60.40.4380:FF:000002">
    <property type="entry name" value="Translational regulator CsrA"/>
    <property type="match status" value="1"/>
</dbReference>
<evidence type="ECO:0000256" key="3">
    <source>
        <dbReference type="ARBA" id="ARBA00022845"/>
    </source>
</evidence>
<dbReference type="SUPFAM" id="SSF117130">
    <property type="entry name" value="CsrA-like"/>
    <property type="match status" value="1"/>
</dbReference>
<dbReference type="AlphaFoldDB" id="A0A147K4U8"/>
<comment type="similarity">
    <text evidence="5">Belongs to the CsrA/RsmA family.</text>
</comment>
<dbReference type="HAMAP" id="MF_00167">
    <property type="entry name" value="CsrA"/>
    <property type="match status" value="1"/>
</dbReference>
<dbReference type="GO" id="GO:1902208">
    <property type="term" value="P:regulation of bacterial-type flagellum assembly"/>
    <property type="evidence" value="ECO:0007669"/>
    <property type="project" value="UniProtKB-UniRule"/>
</dbReference>
<dbReference type="InterPro" id="IPR003751">
    <property type="entry name" value="CsrA"/>
</dbReference>
<keyword evidence="5" id="KW-1005">Bacterial flagellum biogenesis</keyword>
<dbReference type="InterPro" id="IPR036107">
    <property type="entry name" value="CsrA_sf"/>
</dbReference>